<protein>
    <recommendedName>
        <fullName evidence="3">NAD(P)-binding domain-containing protein</fullName>
    </recommendedName>
</protein>
<sequence length="34" mass="3852">ELGWAPKWSVRDGLEKTIAYFKKEIATTDAGKEL</sequence>
<keyword evidence="2" id="KW-1185">Reference proteome</keyword>
<accession>A0A0L0F640</accession>
<feature type="non-terminal residue" evidence="1">
    <location>
        <position position="1"/>
    </location>
</feature>
<dbReference type="RefSeq" id="XP_014145520.1">
    <property type="nucleotide sequence ID" value="XM_014290045.1"/>
</dbReference>
<dbReference type="Gene3D" id="3.90.25.10">
    <property type="entry name" value="UDP-galactose 4-epimerase, domain 1"/>
    <property type="match status" value="1"/>
</dbReference>
<evidence type="ECO:0008006" key="3">
    <source>
        <dbReference type="Google" id="ProtNLM"/>
    </source>
</evidence>
<dbReference type="Proteomes" id="UP000054560">
    <property type="component" value="Unassembled WGS sequence"/>
</dbReference>
<organism evidence="1 2">
    <name type="scientific">Sphaeroforma arctica JP610</name>
    <dbReference type="NCBI Taxonomy" id="667725"/>
    <lineage>
        <taxon>Eukaryota</taxon>
        <taxon>Ichthyosporea</taxon>
        <taxon>Ichthyophonida</taxon>
        <taxon>Sphaeroforma</taxon>
    </lineage>
</organism>
<dbReference type="AlphaFoldDB" id="A0A0L0F640"/>
<evidence type="ECO:0000313" key="2">
    <source>
        <dbReference type="Proteomes" id="UP000054560"/>
    </source>
</evidence>
<gene>
    <name evidence="1" type="ORF">SARC_15842</name>
</gene>
<dbReference type="GeneID" id="25916346"/>
<evidence type="ECO:0000313" key="1">
    <source>
        <dbReference type="EMBL" id="KNC71618.1"/>
    </source>
</evidence>
<dbReference type="EMBL" id="KQ248447">
    <property type="protein sequence ID" value="KNC71618.1"/>
    <property type="molecule type" value="Genomic_DNA"/>
</dbReference>
<reference evidence="1 2" key="1">
    <citation type="submission" date="2011-02" db="EMBL/GenBank/DDBJ databases">
        <title>The Genome Sequence of Sphaeroforma arctica JP610.</title>
        <authorList>
            <consortium name="The Broad Institute Genome Sequencing Platform"/>
            <person name="Russ C."/>
            <person name="Cuomo C."/>
            <person name="Young S.K."/>
            <person name="Zeng Q."/>
            <person name="Gargeya S."/>
            <person name="Alvarado L."/>
            <person name="Berlin A."/>
            <person name="Chapman S.B."/>
            <person name="Chen Z."/>
            <person name="Freedman E."/>
            <person name="Gellesch M."/>
            <person name="Goldberg J."/>
            <person name="Griggs A."/>
            <person name="Gujja S."/>
            <person name="Heilman E."/>
            <person name="Heiman D."/>
            <person name="Howarth C."/>
            <person name="Mehta T."/>
            <person name="Neiman D."/>
            <person name="Pearson M."/>
            <person name="Roberts A."/>
            <person name="Saif S."/>
            <person name="Shea T."/>
            <person name="Shenoy N."/>
            <person name="Sisk P."/>
            <person name="Stolte C."/>
            <person name="Sykes S."/>
            <person name="White J."/>
            <person name="Yandava C."/>
            <person name="Burger G."/>
            <person name="Gray M.W."/>
            <person name="Holland P.W.H."/>
            <person name="King N."/>
            <person name="Lang F.B.F."/>
            <person name="Roger A.J."/>
            <person name="Ruiz-Trillo I."/>
            <person name="Haas B."/>
            <person name="Nusbaum C."/>
            <person name="Birren B."/>
        </authorList>
    </citation>
    <scope>NUCLEOTIDE SEQUENCE [LARGE SCALE GENOMIC DNA]</scope>
    <source>
        <strain evidence="1 2">JP610</strain>
    </source>
</reference>
<proteinExistence type="predicted"/>
<name>A0A0L0F640_9EUKA</name>